<dbReference type="NCBIfam" id="NF009807">
    <property type="entry name" value="PRK13291.1"/>
    <property type="match status" value="1"/>
</dbReference>
<keyword evidence="3 5" id="KW-0378">Hydrolase</keyword>
<protein>
    <recommendedName>
        <fullName evidence="5">Putative metal-dependent hydrolase Q5Y73_07150</fullName>
        <ecNumber evidence="5">3.-.-.-</ecNumber>
    </recommendedName>
</protein>
<dbReference type="HAMAP" id="MF_01256">
    <property type="entry name" value="YfiT_hydrol"/>
    <property type="match status" value="1"/>
</dbReference>
<keyword evidence="4 5" id="KW-0862">Zinc</keyword>
<dbReference type="Pfam" id="PF12867">
    <property type="entry name" value="DinB_2"/>
    <property type="match status" value="1"/>
</dbReference>
<dbReference type="SUPFAM" id="SSF109854">
    <property type="entry name" value="DinB/YfiT-like putative metalloenzymes"/>
    <property type="match status" value="1"/>
</dbReference>
<feature type="binding site" evidence="5">
    <location>
        <position position="160"/>
    </location>
    <ligand>
        <name>Zn(2+)</name>
        <dbReference type="ChEBI" id="CHEBI:29105"/>
    </ligand>
</feature>
<evidence type="ECO:0000259" key="6">
    <source>
        <dbReference type="Pfam" id="PF12867"/>
    </source>
</evidence>
<comment type="caution">
    <text evidence="7">The sequence shown here is derived from an EMBL/GenBank/DDBJ whole genome shotgun (WGS) entry which is preliminary data.</text>
</comment>
<dbReference type="InterPro" id="IPR034660">
    <property type="entry name" value="DinB/YfiT-like"/>
</dbReference>
<evidence type="ECO:0000256" key="5">
    <source>
        <dbReference type="HAMAP-Rule" id="MF_01256"/>
    </source>
</evidence>
<dbReference type="EC" id="3.-.-.-" evidence="5"/>
<dbReference type="EMBL" id="JAVAMP010000002">
    <property type="protein sequence ID" value="MDP5273876.1"/>
    <property type="molecule type" value="Genomic_DNA"/>
</dbReference>
<organism evidence="7 8">
    <name type="scientific">Chengkuizengella axinellae</name>
    <dbReference type="NCBI Taxonomy" id="3064388"/>
    <lineage>
        <taxon>Bacteria</taxon>
        <taxon>Bacillati</taxon>
        <taxon>Bacillota</taxon>
        <taxon>Bacilli</taxon>
        <taxon>Bacillales</taxon>
        <taxon>Paenibacillaceae</taxon>
        <taxon>Chengkuizengella</taxon>
    </lineage>
</organism>
<comment type="cofactor">
    <cofactor evidence="5">
        <name>Zn(2+)</name>
        <dbReference type="ChEBI" id="CHEBI:29105"/>
    </cofactor>
    <text evidence="5">Binds 1 zinc ion per subunit.</text>
</comment>
<keyword evidence="8" id="KW-1185">Reference proteome</keyword>
<reference evidence="7 8" key="1">
    <citation type="submission" date="2023-08" db="EMBL/GenBank/DDBJ databases">
        <authorList>
            <person name="Park J.-S."/>
        </authorList>
    </citation>
    <scope>NUCLEOTIDE SEQUENCE [LARGE SCALE GENOMIC DNA]</scope>
    <source>
        <strain evidence="7 8">2205SS18-9</strain>
    </source>
</reference>
<evidence type="ECO:0000256" key="4">
    <source>
        <dbReference type="ARBA" id="ARBA00022833"/>
    </source>
</evidence>
<dbReference type="Gene3D" id="1.20.120.450">
    <property type="entry name" value="dinb family like domain"/>
    <property type="match status" value="1"/>
</dbReference>
<comment type="subcellular location">
    <subcellularLocation>
        <location evidence="5">Cytoplasm</location>
    </subcellularLocation>
</comment>
<accession>A0ABT9IWY9</accession>
<evidence type="ECO:0000313" key="8">
    <source>
        <dbReference type="Proteomes" id="UP001231941"/>
    </source>
</evidence>
<keyword evidence="1 5" id="KW-0963">Cytoplasm</keyword>
<comment type="function">
    <text evidence="5">Possible metal-dependent hydrolase.</text>
</comment>
<keyword evidence="2 5" id="KW-0479">Metal-binding</keyword>
<dbReference type="InterPro" id="IPR024775">
    <property type="entry name" value="DinB-like"/>
</dbReference>
<evidence type="ECO:0000313" key="7">
    <source>
        <dbReference type="EMBL" id="MDP5273876.1"/>
    </source>
</evidence>
<feature type="binding site" evidence="5">
    <location>
        <position position="65"/>
    </location>
    <ligand>
        <name>Zn(2+)</name>
        <dbReference type="ChEBI" id="CHEBI:29105"/>
    </ligand>
</feature>
<dbReference type="InterPro" id="IPR023774">
    <property type="entry name" value="Put_metal_dep_hydrolase_YfiT"/>
</dbReference>
<proteinExistence type="inferred from homology"/>
<comment type="similarity">
    <text evidence="5">Belongs to the metal hydrolase YfiT family.</text>
</comment>
<evidence type="ECO:0000256" key="3">
    <source>
        <dbReference type="ARBA" id="ARBA00022801"/>
    </source>
</evidence>
<evidence type="ECO:0000256" key="1">
    <source>
        <dbReference type="ARBA" id="ARBA00022490"/>
    </source>
</evidence>
<name>A0ABT9IWY9_9BACL</name>
<sequence>MEALRYPIGKFEHQGEITEDQINLWIQQMDEAPKILRAAVEGLNEEQLNTPYRPEGWTIRQVVHHLSDSHMNGFIRFKWTLTEDTPTIKAYNQKGWAQLSDSFEDIQVSLTLFESLHNKWVSLLKSLSPNNFESTFIHPELGSVSLKTALGIYAWHGEHHTAHITSLKSRMGWE</sequence>
<dbReference type="RefSeq" id="WP_305991173.1">
    <property type="nucleotide sequence ID" value="NZ_JAVAMP010000002.1"/>
</dbReference>
<gene>
    <name evidence="7" type="ORF">Q5Y73_07150</name>
</gene>
<feature type="domain" description="DinB-like" evidence="6">
    <location>
        <begin position="28"/>
        <end position="164"/>
    </location>
</feature>
<feature type="binding site" evidence="5">
    <location>
        <position position="156"/>
    </location>
    <ligand>
        <name>Zn(2+)</name>
        <dbReference type="ChEBI" id="CHEBI:29105"/>
    </ligand>
</feature>
<evidence type="ECO:0000256" key="2">
    <source>
        <dbReference type="ARBA" id="ARBA00022723"/>
    </source>
</evidence>
<dbReference type="GO" id="GO:0016787">
    <property type="term" value="F:hydrolase activity"/>
    <property type="evidence" value="ECO:0007669"/>
    <property type="project" value="UniProtKB-KW"/>
</dbReference>
<comment type="subunit">
    <text evidence="5">Homodimer.</text>
</comment>
<dbReference type="Proteomes" id="UP001231941">
    <property type="component" value="Unassembled WGS sequence"/>
</dbReference>